<feature type="compositionally biased region" description="Basic and acidic residues" evidence="1">
    <location>
        <begin position="38"/>
        <end position="74"/>
    </location>
</feature>
<keyword evidence="3" id="KW-1185">Reference proteome</keyword>
<dbReference type="Proteomes" id="UP000255697">
    <property type="component" value="Segment"/>
</dbReference>
<protein>
    <submittedName>
        <fullName evidence="2">Uncharacterized protein</fullName>
    </submittedName>
</protein>
<proteinExistence type="predicted"/>
<sequence length="91" mass="10971">MSVSQYVDFSRRMNEMAMRNGTGFDSPSYSTGFPRYSGHSERSIEEETRKRIARQEAEREKRRKEDEERSRRLTDNMRRQNQWLVTSLCLM</sequence>
<feature type="region of interest" description="Disordered" evidence="1">
    <location>
        <begin position="19"/>
        <end position="74"/>
    </location>
</feature>
<dbReference type="EMBL" id="MH460829">
    <property type="protein sequence ID" value="AXF40713.1"/>
    <property type="molecule type" value="Genomic_DNA"/>
</dbReference>
<evidence type="ECO:0000313" key="3">
    <source>
        <dbReference type="Proteomes" id="UP000255697"/>
    </source>
</evidence>
<evidence type="ECO:0000313" key="2">
    <source>
        <dbReference type="EMBL" id="AXF40713.1"/>
    </source>
</evidence>
<gene>
    <name evidence="2" type="ORF">Ac3_145</name>
</gene>
<accession>A0A345AUY0</accession>
<name>A0A345AUY0_9CAUD</name>
<evidence type="ECO:0000256" key="1">
    <source>
        <dbReference type="SAM" id="MobiDB-lite"/>
    </source>
</evidence>
<organism evidence="2 3">
    <name type="scientific">Acinetobacter phage vB_ApiM_fHyAci03</name>
    <dbReference type="NCBI Taxonomy" id="2269366"/>
    <lineage>
        <taxon>Viruses</taxon>
        <taxon>Duplodnaviria</taxon>
        <taxon>Heunggongvirae</taxon>
        <taxon>Uroviricota</taxon>
        <taxon>Caudoviricetes</taxon>
        <taxon>Pantevenvirales</taxon>
        <taxon>Straboviridae</taxon>
        <taxon>Twarogvirinae</taxon>
        <taxon>Lazarusvirus</taxon>
        <taxon>Lazarusvirus fhyacithree</taxon>
    </lineage>
</organism>
<reference evidence="3" key="1">
    <citation type="submission" date="2018-06" db="EMBL/GenBank/DDBJ databases">
        <title>Whole genome analysis of phage vB_ApiM_fHyAci03 infecting Acinetobacter pittii.</title>
        <authorList>
            <person name="Kiljunen S."/>
            <person name="Wicklund A."/>
            <person name="Skurnik M."/>
        </authorList>
    </citation>
    <scope>NUCLEOTIDE SEQUENCE [LARGE SCALE GENOMIC DNA]</scope>
</reference>